<protein>
    <submittedName>
        <fullName evidence="1">DUF885 domain-containing protein</fullName>
    </submittedName>
</protein>
<dbReference type="RefSeq" id="WP_350792418.1">
    <property type="nucleotide sequence ID" value="NZ_JBEPEK010000905.1"/>
</dbReference>
<dbReference type="InterPro" id="IPR010281">
    <property type="entry name" value="DUF885"/>
</dbReference>
<name>A0ABV1XFH3_9ACTN</name>
<dbReference type="EMBL" id="JBEPEK010000905">
    <property type="protein sequence ID" value="MER7187763.1"/>
    <property type="molecule type" value="Genomic_DNA"/>
</dbReference>
<comment type="caution">
    <text evidence="1">The sequence shown here is derived from an EMBL/GenBank/DDBJ whole genome shotgun (WGS) entry which is preliminary data.</text>
</comment>
<dbReference type="Proteomes" id="UP001474181">
    <property type="component" value="Unassembled WGS sequence"/>
</dbReference>
<keyword evidence="2" id="KW-1185">Reference proteome</keyword>
<evidence type="ECO:0000313" key="2">
    <source>
        <dbReference type="Proteomes" id="UP001474181"/>
    </source>
</evidence>
<dbReference type="Pfam" id="PF05960">
    <property type="entry name" value="DUF885"/>
    <property type="match status" value="1"/>
</dbReference>
<dbReference type="PANTHER" id="PTHR33361">
    <property type="entry name" value="GLR0591 PROTEIN"/>
    <property type="match status" value="1"/>
</dbReference>
<gene>
    <name evidence="1" type="ORF">ABT404_51320</name>
</gene>
<sequence length="571" mass="62999">MPEEPKAEPRAVRDVADHYVAELARVEPLIATYLGIPVDGDAMPDMSPQGRAAVDELSRATLGELDRAERAAGGRLSDVERRCGRLLRERLGADLRTSADDEYLREVVNVFGLQERAQGIFLMMPTGTADDWAAVARRLRLLPAMLAGHRESLAVALAKGGFAAAPAQVRIVADQLDEWLRDAAGRGWYAGFCAGADVPAPLRTELDRAAAEAAAATAELRDWLRTDYLSRVADVPDGVGADRYRTWARFWTGGDLDLAEAYQWGWQEYRRILAEARAEAERVLPGATVREAMTFLDEHGEAVEGVEPVRLRLQQWMDEAMDQLDGRYFELAAPVRQVEARIAPAGSAAAPYYTEPTQDFSRPGRTWLPTMGRTRFPLWNLRSVWYHEGVPGHHLHLAQWKYVGDQLSAYQTGLGGIDACKEGWALYAERLMDDLGHLGTPGDRLGYLDWQLTRAIRVVLDIGAHLRLELPADAPVGAGSTWTPRLAREFLAYHSGQTPQFVDSETGRYYGLPGQAVSYKLGERAWLAGLAGARAAHAARGEQLDLKSWHMAALSLGSLGLDDLQDELARL</sequence>
<dbReference type="PANTHER" id="PTHR33361:SF2">
    <property type="entry name" value="DUF885 DOMAIN-CONTAINING PROTEIN"/>
    <property type="match status" value="1"/>
</dbReference>
<accession>A0ABV1XFH3</accession>
<reference evidence="1 2" key="1">
    <citation type="submission" date="2024-06" db="EMBL/GenBank/DDBJ databases">
        <title>The Natural Products Discovery Center: Release of the First 8490 Sequenced Strains for Exploring Actinobacteria Biosynthetic Diversity.</title>
        <authorList>
            <person name="Kalkreuter E."/>
            <person name="Kautsar S.A."/>
            <person name="Yang D."/>
            <person name="Bader C.D."/>
            <person name="Teijaro C.N."/>
            <person name="Fluegel L."/>
            <person name="Davis C.M."/>
            <person name="Simpson J.R."/>
            <person name="Lauterbach L."/>
            <person name="Steele A.D."/>
            <person name="Gui C."/>
            <person name="Meng S."/>
            <person name="Li G."/>
            <person name="Viehrig K."/>
            <person name="Ye F."/>
            <person name="Su P."/>
            <person name="Kiefer A.F."/>
            <person name="Nichols A."/>
            <person name="Cepeda A.J."/>
            <person name="Yan W."/>
            <person name="Fan B."/>
            <person name="Jiang Y."/>
            <person name="Adhikari A."/>
            <person name="Zheng C.-J."/>
            <person name="Schuster L."/>
            <person name="Cowan T.M."/>
            <person name="Smanski M.J."/>
            <person name="Chevrette M.G."/>
            <person name="De Carvalho L.P.S."/>
            <person name="Shen B."/>
        </authorList>
    </citation>
    <scope>NUCLEOTIDE SEQUENCE [LARGE SCALE GENOMIC DNA]</scope>
    <source>
        <strain evidence="1 2">NPDC000234</strain>
    </source>
</reference>
<evidence type="ECO:0000313" key="1">
    <source>
        <dbReference type="EMBL" id="MER7187763.1"/>
    </source>
</evidence>
<proteinExistence type="predicted"/>
<organism evidence="1 2">
    <name type="scientific">Streptomyces hyaluromycini</name>
    <dbReference type="NCBI Taxonomy" id="1377993"/>
    <lineage>
        <taxon>Bacteria</taxon>
        <taxon>Bacillati</taxon>
        <taxon>Actinomycetota</taxon>
        <taxon>Actinomycetes</taxon>
        <taxon>Kitasatosporales</taxon>
        <taxon>Streptomycetaceae</taxon>
        <taxon>Streptomyces</taxon>
    </lineage>
</organism>